<keyword evidence="2" id="KW-0804">Transcription</keyword>
<dbReference type="Proteomes" id="UP000613266">
    <property type="component" value="Unassembled WGS sequence"/>
</dbReference>
<dbReference type="InterPro" id="IPR029062">
    <property type="entry name" value="Class_I_gatase-like"/>
</dbReference>
<keyword evidence="5" id="KW-1185">Reference proteome</keyword>
<sequence>MATTPSTAPAPETLRIALLAYPGCLGTELLGLADLLRLAGQLAQAMDQTTGTTAGQALPPAPVLELVALRPGPVRLAGGFVLSPGRPRGRYGLLLVPGMELGRPEALALQLQALAEEQRFIRRCAARGSVVATVCLGSFLLAEAGLLDGRRATTSWLFAPAFAARYPQVQLQAQELLVEDGALLSSGAVSSVFDLALHLIKRLYGARVASRTARVTLLQPPRSSQAPYVDERLLPPAPPSFAQAVRGWLEARLAEPFDLARLAAAFHISSRTLLRRVRQETGSTPLALLQQARVQKAKQLLLGTRQSTAQIVAAVGYQDVPTFARLFRRLVGESPARFRQRGR</sequence>
<dbReference type="PANTHER" id="PTHR43130:SF3">
    <property type="entry name" value="HTH-TYPE TRANSCRIPTIONAL REGULATOR RV1931C"/>
    <property type="match status" value="1"/>
</dbReference>
<evidence type="ECO:0000256" key="2">
    <source>
        <dbReference type="ARBA" id="ARBA00023163"/>
    </source>
</evidence>
<dbReference type="Pfam" id="PF01965">
    <property type="entry name" value="DJ-1_PfpI"/>
    <property type="match status" value="1"/>
</dbReference>
<proteinExistence type="predicted"/>
<dbReference type="PANTHER" id="PTHR43130">
    <property type="entry name" value="ARAC-FAMILY TRANSCRIPTIONAL REGULATOR"/>
    <property type="match status" value="1"/>
</dbReference>
<dbReference type="SUPFAM" id="SSF46689">
    <property type="entry name" value="Homeodomain-like"/>
    <property type="match status" value="2"/>
</dbReference>
<dbReference type="InterPro" id="IPR002818">
    <property type="entry name" value="DJ-1/PfpI"/>
</dbReference>
<dbReference type="RefSeq" id="WP_198112910.1">
    <property type="nucleotide sequence ID" value="NZ_JAEDAK010000018.1"/>
</dbReference>
<dbReference type="GO" id="GO:0003700">
    <property type="term" value="F:DNA-binding transcription factor activity"/>
    <property type="evidence" value="ECO:0007669"/>
    <property type="project" value="InterPro"/>
</dbReference>
<dbReference type="AlphaFoldDB" id="A0A931JA13"/>
<name>A0A931JA13_9BURK</name>
<dbReference type="InterPro" id="IPR052158">
    <property type="entry name" value="INH-QAR"/>
</dbReference>
<evidence type="ECO:0000313" key="5">
    <source>
        <dbReference type="Proteomes" id="UP000613266"/>
    </source>
</evidence>
<dbReference type="SUPFAM" id="SSF52317">
    <property type="entry name" value="Class I glutamine amidotransferase-like"/>
    <property type="match status" value="1"/>
</dbReference>
<dbReference type="Gene3D" id="3.40.50.880">
    <property type="match status" value="1"/>
</dbReference>
<protein>
    <submittedName>
        <fullName evidence="4">Helix-turn-helix domain-containing protein</fullName>
    </submittedName>
</protein>
<dbReference type="Gene3D" id="1.10.10.60">
    <property type="entry name" value="Homeodomain-like"/>
    <property type="match status" value="1"/>
</dbReference>
<dbReference type="PROSITE" id="PS01124">
    <property type="entry name" value="HTH_ARAC_FAMILY_2"/>
    <property type="match status" value="1"/>
</dbReference>
<feature type="domain" description="HTH araC/xylS-type" evidence="3">
    <location>
        <begin position="243"/>
        <end position="341"/>
    </location>
</feature>
<evidence type="ECO:0000259" key="3">
    <source>
        <dbReference type="PROSITE" id="PS01124"/>
    </source>
</evidence>
<dbReference type="EMBL" id="JAEDAK010000018">
    <property type="protein sequence ID" value="MBH9579142.1"/>
    <property type="molecule type" value="Genomic_DNA"/>
</dbReference>
<evidence type="ECO:0000256" key="1">
    <source>
        <dbReference type="ARBA" id="ARBA00023015"/>
    </source>
</evidence>
<dbReference type="InterPro" id="IPR009057">
    <property type="entry name" value="Homeodomain-like_sf"/>
</dbReference>
<comment type="caution">
    <text evidence="4">The sequence shown here is derived from an EMBL/GenBank/DDBJ whole genome shotgun (WGS) entry which is preliminary data.</text>
</comment>
<dbReference type="InterPro" id="IPR018060">
    <property type="entry name" value="HTH_AraC"/>
</dbReference>
<dbReference type="Pfam" id="PF12833">
    <property type="entry name" value="HTH_18"/>
    <property type="match status" value="1"/>
</dbReference>
<dbReference type="SMART" id="SM00342">
    <property type="entry name" value="HTH_ARAC"/>
    <property type="match status" value="1"/>
</dbReference>
<keyword evidence="1" id="KW-0805">Transcription regulation</keyword>
<evidence type="ECO:0000313" key="4">
    <source>
        <dbReference type="EMBL" id="MBH9579142.1"/>
    </source>
</evidence>
<reference evidence="4" key="1">
    <citation type="submission" date="2020-12" db="EMBL/GenBank/DDBJ databases">
        <title>The genome sequence of Inhella sp. 1Y17.</title>
        <authorList>
            <person name="Liu Y."/>
        </authorList>
    </citation>
    <scope>NUCLEOTIDE SEQUENCE</scope>
    <source>
        <strain evidence="4">1Y17</strain>
    </source>
</reference>
<gene>
    <name evidence="4" type="ORF">I7X39_19795</name>
</gene>
<dbReference type="GO" id="GO:0043565">
    <property type="term" value="F:sequence-specific DNA binding"/>
    <property type="evidence" value="ECO:0007669"/>
    <property type="project" value="InterPro"/>
</dbReference>
<organism evidence="4 5">
    <name type="scientific">Inhella proteolytica</name>
    <dbReference type="NCBI Taxonomy" id="2795029"/>
    <lineage>
        <taxon>Bacteria</taxon>
        <taxon>Pseudomonadati</taxon>
        <taxon>Pseudomonadota</taxon>
        <taxon>Betaproteobacteria</taxon>
        <taxon>Burkholderiales</taxon>
        <taxon>Sphaerotilaceae</taxon>
        <taxon>Inhella</taxon>
    </lineage>
</organism>
<accession>A0A931JA13</accession>